<keyword evidence="3" id="KW-0479">Metal-binding</keyword>
<proteinExistence type="inferred from homology"/>
<keyword evidence="3" id="KW-0732">Signal</keyword>
<feature type="domain" description="Peptidase M28" evidence="5">
    <location>
        <begin position="126"/>
        <end position="357"/>
    </location>
</feature>
<evidence type="ECO:0000256" key="2">
    <source>
        <dbReference type="ARBA" id="ARBA00023315"/>
    </source>
</evidence>
<feature type="compositionally biased region" description="Basic and acidic residues" evidence="4">
    <location>
        <begin position="374"/>
        <end position="387"/>
    </location>
</feature>
<dbReference type="EC" id="3.4.-.-" evidence="3"/>
<dbReference type="SUPFAM" id="SSF53187">
    <property type="entry name" value="Zn-dependent exopeptidases"/>
    <property type="match status" value="1"/>
</dbReference>
<dbReference type="PANTHER" id="PTHR12283:SF6">
    <property type="entry name" value="GLUTAMINYL-PEPTIDE CYCLOTRANSFERASE-RELATED"/>
    <property type="match status" value="1"/>
</dbReference>
<evidence type="ECO:0000256" key="3">
    <source>
        <dbReference type="RuleBase" id="RU361240"/>
    </source>
</evidence>
<accession>A0ABR4M0U6</accession>
<dbReference type="Pfam" id="PF04389">
    <property type="entry name" value="Peptidase_M28"/>
    <property type="match status" value="1"/>
</dbReference>
<protein>
    <recommendedName>
        <fullName evidence="3">Peptide hydrolase</fullName>
        <ecNumber evidence="3">3.4.-.-</ecNumber>
    </recommendedName>
</protein>
<keyword evidence="2" id="KW-0012">Acyltransferase</keyword>
<evidence type="ECO:0000313" key="7">
    <source>
        <dbReference type="Proteomes" id="UP001610432"/>
    </source>
</evidence>
<dbReference type="CDD" id="cd03880">
    <property type="entry name" value="M28_QC_like"/>
    <property type="match status" value="1"/>
</dbReference>
<keyword evidence="3" id="KW-0645">Protease</keyword>
<dbReference type="InterPro" id="IPR007484">
    <property type="entry name" value="Peptidase_M28"/>
</dbReference>
<keyword evidence="1" id="KW-0808">Transferase</keyword>
<feature type="chain" id="PRO_5045001323" description="Peptide hydrolase" evidence="3">
    <location>
        <begin position="29"/>
        <end position="399"/>
    </location>
</feature>
<keyword evidence="3" id="KW-0862">Zinc</keyword>
<dbReference type="InterPro" id="IPR037457">
    <property type="entry name" value="M28_QC"/>
</dbReference>
<name>A0ABR4M0U6_9EURO</name>
<feature type="region of interest" description="Disordered" evidence="4">
    <location>
        <begin position="374"/>
        <end position="399"/>
    </location>
</feature>
<dbReference type="GeneID" id="98141681"/>
<dbReference type="EMBL" id="JBFXLQ010000006">
    <property type="protein sequence ID" value="KAL2870257.1"/>
    <property type="molecule type" value="Genomic_DNA"/>
</dbReference>
<keyword evidence="7" id="KW-1185">Reference proteome</keyword>
<comment type="caution">
    <text evidence="6">The sequence shown here is derived from an EMBL/GenBank/DDBJ whole genome shotgun (WGS) entry which is preliminary data.</text>
</comment>
<evidence type="ECO:0000259" key="5">
    <source>
        <dbReference type="Pfam" id="PF04389"/>
    </source>
</evidence>
<evidence type="ECO:0000256" key="1">
    <source>
        <dbReference type="ARBA" id="ARBA00022679"/>
    </source>
</evidence>
<feature type="signal peptide" evidence="3">
    <location>
        <begin position="1"/>
        <end position="28"/>
    </location>
</feature>
<dbReference type="Proteomes" id="UP001610432">
    <property type="component" value="Unassembled WGS sequence"/>
</dbReference>
<sequence length="399" mass="44762">MKPARRGVFHPLLSICLAVLFLFPSAAYQNVSDNTLKSLPRPGKDFDIHDGAILSPILIPRVAGTPGSTTVLNHFVDFFRTSLPTWNVEFQNSTSVTPVSDGKEIPFVNFIASRDPPWALKGDVGRLTLVAHYDSKYEPEGFIGAIDSAAPCAMIMHAMRSIDDALTKKWESMKAKGDAHSSLDDHIGIQVIFLDGEEAFKAWTATDSLYGSRALAQHWDSEVNPAMSVYKTPLSSISLFVLLDLLGAKQPEIGSYYPTTHWAYQKLANVERRLRDLNMFKSGGRDWFPDASKNEHEIARYNPVEDDHLPFLQRGVEVMHIVDFAPIRGFPDVWHTMDDDGEHLDIDTVEDWSLLFAGFAAEWMELEGFMPDSKAERSVHPAEDKPAPQKRRSDKTELF</sequence>
<evidence type="ECO:0000313" key="6">
    <source>
        <dbReference type="EMBL" id="KAL2870257.1"/>
    </source>
</evidence>
<comment type="similarity">
    <text evidence="3">Belongs to the peptidase M28 family.</text>
</comment>
<dbReference type="RefSeq" id="XP_070889236.1">
    <property type="nucleotide sequence ID" value="XM_071026609.1"/>
</dbReference>
<dbReference type="InterPro" id="IPR040234">
    <property type="entry name" value="QC/QCL"/>
</dbReference>
<dbReference type="PANTHER" id="PTHR12283">
    <property type="entry name" value="GLUTAMINYL-PEPTIDE CYCLOTRANSFERASE"/>
    <property type="match status" value="1"/>
</dbReference>
<gene>
    <name evidence="6" type="ORF">BJX67DRAFT_278990</name>
</gene>
<reference evidence="6 7" key="1">
    <citation type="submission" date="2024-07" db="EMBL/GenBank/DDBJ databases">
        <title>Section-level genome sequencing and comparative genomics of Aspergillus sections Usti and Cavernicolus.</title>
        <authorList>
            <consortium name="Lawrence Berkeley National Laboratory"/>
            <person name="Nybo J.L."/>
            <person name="Vesth T.C."/>
            <person name="Theobald S."/>
            <person name="Frisvad J.C."/>
            <person name="Larsen T.O."/>
            <person name="Kjaerboelling I."/>
            <person name="Rothschild-Mancinelli K."/>
            <person name="Lyhne E.K."/>
            <person name="Kogle M.E."/>
            <person name="Barry K."/>
            <person name="Clum A."/>
            <person name="Na H."/>
            <person name="Ledsgaard L."/>
            <person name="Lin J."/>
            <person name="Lipzen A."/>
            <person name="Kuo A."/>
            <person name="Riley R."/>
            <person name="Mondo S."/>
            <person name="Labutti K."/>
            <person name="Haridas S."/>
            <person name="Pangalinan J."/>
            <person name="Salamov A.A."/>
            <person name="Simmons B.A."/>
            <person name="Magnuson J.K."/>
            <person name="Chen J."/>
            <person name="Drula E."/>
            <person name="Henrissat B."/>
            <person name="Wiebenga A."/>
            <person name="Lubbers R.J."/>
            <person name="Gomes A.C."/>
            <person name="Macurrencykelacurrency M.R."/>
            <person name="Stajich J."/>
            <person name="Grigoriev I.V."/>
            <person name="Mortensen U.H."/>
            <person name="De Vries R.P."/>
            <person name="Baker S.E."/>
            <person name="Andersen M.R."/>
        </authorList>
    </citation>
    <scope>NUCLEOTIDE SEQUENCE [LARGE SCALE GENOMIC DNA]</scope>
    <source>
        <strain evidence="6 7">CBS 449.75</strain>
    </source>
</reference>
<organism evidence="6 7">
    <name type="scientific">Aspergillus lucknowensis</name>
    <dbReference type="NCBI Taxonomy" id="176173"/>
    <lineage>
        <taxon>Eukaryota</taxon>
        <taxon>Fungi</taxon>
        <taxon>Dikarya</taxon>
        <taxon>Ascomycota</taxon>
        <taxon>Pezizomycotina</taxon>
        <taxon>Eurotiomycetes</taxon>
        <taxon>Eurotiomycetidae</taxon>
        <taxon>Eurotiales</taxon>
        <taxon>Aspergillaceae</taxon>
        <taxon>Aspergillus</taxon>
        <taxon>Aspergillus subgen. Nidulantes</taxon>
    </lineage>
</organism>
<keyword evidence="3" id="KW-0378">Hydrolase</keyword>
<dbReference type="Gene3D" id="3.40.630.10">
    <property type="entry name" value="Zn peptidases"/>
    <property type="match status" value="1"/>
</dbReference>
<evidence type="ECO:0000256" key="4">
    <source>
        <dbReference type="SAM" id="MobiDB-lite"/>
    </source>
</evidence>